<reference evidence="4" key="1">
    <citation type="journal article" date="2017" name="Nat. Microbiol.">
        <title>Global analysis of biosynthetic gene clusters reveals vast potential of secondary metabolite production in Penicillium species.</title>
        <authorList>
            <person name="Nielsen J.C."/>
            <person name="Grijseels S."/>
            <person name="Prigent S."/>
            <person name="Ji B."/>
            <person name="Dainat J."/>
            <person name="Nielsen K.F."/>
            <person name="Frisvad J.C."/>
            <person name="Workman M."/>
            <person name="Nielsen J."/>
        </authorList>
    </citation>
    <scope>NUCLEOTIDE SEQUENCE [LARGE SCALE GENOMIC DNA]</scope>
    <source>
        <strain evidence="4">IBT 13039</strain>
    </source>
</reference>
<feature type="coiled-coil region" evidence="1">
    <location>
        <begin position="156"/>
        <end position="197"/>
    </location>
</feature>
<sequence>MSNYEHDHDHESSLAINVPGSSWETYDPFICLGINETMLYTQADIETYNALSAFVQQQDVIMGNDGFEAEAGPESSRAPSGTELCRGDQADALVALSSNIPQGPGETETIPHTDEDLSMALNQITSTINQFGAISQTLGNKIEGLNSLFDDMAHSLDSVGRRLDSMEHRLDGMERRMDSMKHNMDKLSQGTESLEAKFRTVNEYLLEVIRREQMVMQEFGDLANRYQEQET</sequence>
<dbReference type="PROSITE" id="PS50192">
    <property type="entry name" value="T_SNARE"/>
    <property type="match status" value="1"/>
</dbReference>
<evidence type="ECO:0000313" key="3">
    <source>
        <dbReference type="EMBL" id="OQE65360.1"/>
    </source>
</evidence>
<evidence type="ECO:0000256" key="1">
    <source>
        <dbReference type="SAM" id="Coils"/>
    </source>
</evidence>
<dbReference type="EMBL" id="MOOB01000212">
    <property type="protein sequence ID" value="OQE65360.1"/>
    <property type="molecule type" value="Genomic_DNA"/>
</dbReference>
<organism evidence="3 4">
    <name type="scientific">Penicillium nalgiovense</name>
    <dbReference type="NCBI Taxonomy" id="60175"/>
    <lineage>
        <taxon>Eukaryota</taxon>
        <taxon>Fungi</taxon>
        <taxon>Dikarya</taxon>
        <taxon>Ascomycota</taxon>
        <taxon>Pezizomycotina</taxon>
        <taxon>Eurotiomycetes</taxon>
        <taxon>Eurotiomycetidae</taxon>
        <taxon>Eurotiales</taxon>
        <taxon>Aspergillaceae</taxon>
        <taxon>Penicillium</taxon>
    </lineage>
</organism>
<keyword evidence="1" id="KW-0175">Coiled coil</keyword>
<name>A0A1V6WR44_PENNA</name>
<comment type="caution">
    <text evidence="3">The sequence shown here is derived from an EMBL/GenBank/DDBJ whole genome shotgun (WGS) entry which is preliminary data.</text>
</comment>
<accession>A0A1V6WR44</accession>
<dbReference type="InterPro" id="IPR000727">
    <property type="entry name" value="T_SNARE_dom"/>
</dbReference>
<keyword evidence="4" id="KW-1185">Reference proteome</keyword>
<evidence type="ECO:0000259" key="2">
    <source>
        <dbReference type="PROSITE" id="PS50192"/>
    </source>
</evidence>
<protein>
    <recommendedName>
        <fullName evidence="2">t-SNARE coiled-coil homology domain-containing protein</fullName>
    </recommendedName>
</protein>
<dbReference type="SUPFAM" id="SSF57997">
    <property type="entry name" value="Tropomyosin"/>
    <property type="match status" value="1"/>
</dbReference>
<feature type="domain" description="T-SNARE coiled-coil homology" evidence="2">
    <location>
        <begin position="111"/>
        <end position="173"/>
    </location>
</feature>
<gene>
    <name evidence="3" type="ORF">PENNAL_c0212G08819</name>
</gene>
<evidence type="ECO:0000313" key="4">
    <source>
        <dbReference type="Proteomes" id="UP000191691"/>
    </source>
</evidence>
<dbReference type="AlphaFoldDB" id="A0A1V6WR44"/>
<dbReference type="Proteomes" id="UP000191691">
    <property type="component" value="Unassembled WGS sequence"/>
</dbReference>
<dbReference type="Gene3D" id="1.20.5.340">
    <property type="match status" value="1"/>
</dbReference>
<dbReference type="OMA" id="FICLGIN"/>
<proteinExistence type="predicted"/>